<gene>
    <name evidence="9" type="primary">LOC117237435</name>
</gene>
<keyword evidence="6" id="KW-0863">Zinc-finger</keyword>
<evidence type="ECO:0000259" key="7">
    <source>
        <dbReference type="PROSITE" id="PS50103"/>
    </source>
</evidence>
<keyword evidence="6" id="KW-0479">Metal-binding</keyword>
<accession>A0A6J3KW12</accession>
<dbReference type="InterPro" id="IPR051767">
    <property type="entry name" value="Nucleoporin_NUP42"/>
</dbReference>
<evidence type="ECO:0000256" key="3">
    <source>
        <dbReference type="ARBA" id="ARBA00037262"/>
    </source>
</evidence>
<organism evidence="8 9">
    <name type="scientific">Bombus vosnesenskii</name>
    <dbReference type="NCBI Taxonomy" id="207650"/>
    <lineage>
        <taxon>Eukaryota</taxon>
        <taxon>Metazoa</taxon>
        <taxon>Ecdysozoa</taxon>
        <taxon>Arthropoda</taxon>
        <taxon>Hexapoda</taxon>
        <taxon>Insecta</taxon>
        <taxon>Pterygota</taxon>
        <taxon>Neoptera</taxon>
        <taxon>Endopterygota</taxon>
        <taxon>Hymenoptera</taxon>
        <taxon>Apocrita</taxon>
        <taxon>Aculeata</taxon>
        <taxon>Apoidea</taxon>
        <taxon>Anthophila</taxon>
        <taxon>Apidae</taxon>
        <taxon>Bombus</taxon>
        <taxon>Pyrobombus</taxon>
    </lineage>
</organism>
<evidence type="ECO:0000256" key="2">
    <source>
        <dbReference type="ARBA" id="ARBA00023242"/>
    </source>
</evidence>
<dbReference type="InterPro" id="IPR000571">
    <property type="entry name" value="Znf_CCCH"/>
</dbReference>
<feature type="domain" description="C3H1-type" evidence="7">
    <location>
        <begin position="1"/>
        <end position="25"/>
    </location>
</feature>
<protein>
    <recommendedName>
        <fullName evidence="4">Nucleoporin NUP42</fullName>
    </recommendedName>
    <alternativeName>
        <fullName evidence="5">Nucleoporin-like protein 2</fullName>
    </alternativeName>
</protein>
<sequence>MVVCKYYRQGNCRFGQYCQFEHINTFGGNNKVDSYNEDEYIAVLVAKEMLNAERGRQWLLSCFAPFKDKPCIPGMEDLSPEEVRWEMYQAQNNGMVDQAKLHFQQLCTDMKAKREAFKNPTRETLTKLKEILGTGHKNARNDNTSGKSSSFAFATPQLGLPSSTPSSNVFGNKTFGTQSNPFSGGFPPTSNTSIFGRTPTTSNSVFGSTPTFGSNLGVFGGGTSTNTVFGGITNTSTFNAGQNTQTFGSSGSIFGGGASQPVFGQPSIFGTSNPVNNVFARHETSQAPISVFNSGATSSPSLFSGTSSQSNASVFAGAKTSTANPFGGSSNLQTTNSIFGSTPSTGTFSSGIFSQSETPAFGGAPVFGASATFGNNPSSIFGEKPAFGNSGSIFGGSSTTTPAFSSAQPTTAFGVTTSTSSVNLFGNAQGTTPSMATSSASPFSATPSTTTSPFATATSQFETSSTVAFSKPTFGMATETAGETFATTATSSSTPFGTTNTGVTFGTPSTTTSPFTSTIFSDITSSPFSPTSVTSTATTTNSFTPQQQQITSPFDTFARNQTSSTATSTHEPFGKSTFGVTLTAIVIDDNIYSLDNQLTDDEKNMYMAEKFIFGKIPLKPPTKDIR</sequence>
<dbReference type="KEGG" id="bvk:117237435"/>
<comment type="function">
    <text evidence="3">Required for the export of mRNAs containing poly(A) tails from the nucleus into the cytoplasm.</text>
</comment>
<dbReference type="PANTHER" id="PTHR46527">
    <property type="entry name" value="NUCLEOPORIN-LIKE PROTEIN 2"/>
    <property type="match status" value="1"/>
</dbReference>
<dbReference type="GeneID" id="117237435"/>
<keyword evidence="2" id="KW-0539">Nucleus</keyword>
<dbReference type="PANTHER" id="PTHR46527:SF1">
    <property type="entry name" value="NUCLEOPORIN NUP42"/>
    <property type="match status" value="1"/>
</dbReference>
<evidence type="ECO:0000256" key="4">
    <source>
        <dbReference type="ARBA" id="ARBA00039886"/>
    </source>
</evidence>
<dbReference type="Proteomes" id="UP000504631">
    <property type="component" value="Unplaced"/>
</dbReference>
<dbReference type="GO" id="GO:0031965">
    <property type="term" value="C:nuclear membrane"/>
    <property type="evidence" value="ECO:0007669"/>
    <property type="project" value="UniProtKB-SubCell"/>
</dbReference>
<evidence type="ECO:0000256" key="6">
    <source>
        <dbReference type="PROSITE-ProRule" id="PRU00723"/>
    </source>
</evidence>
<evidence type="ECO:0000313" key="8">
    <source>
        <dbReference type="Proteomes" id="UP000504631"/>
    </source>
</evidence>
<evidence type="ECO:0000313" key="9">
    <source>
        <dbReference type="RefSeq" id="XP_033357290.1"/>
    </source>
</evidence>
<proteinExistence type="predicted"/>
<dbReference type="GO" id="GO:0008270">
    <property type="term" value="F:zinc ion binding"/>
    <property type="evidence" value="ECO:0007669"/>
    <property type="project" value="UniProtKB-KW"/>
</dbReference>
<comment type="subcellular location">
    <subcellularLocation>
        <location evidence="1">Nucleus membrane</location>
        <topology evidence="1">Peripheral membrane protein</topology>
        <orientation evidence="1">Cytoplasmic side</orientation>
    </subcellularLocation>
</comment>
<name>A0A6J3KW12_9HYME</name>
<keyword evidence="8" id="KW-1185">Reference proteome</keyword>
<dbReference type="RefSeq" id="XP_033357290.1">
    <property type="nucleotide sequence ID" value="XM_033501399.1"/>
</dbReference>
<dbReference type="PROSITE" id="PS50103">
    <property type="entry name" value="ZF_C3H1"/>
    <property type="match status" value="1"/>
</dbReference>
<evidence type="ECO:0000256" key="1">
    <source>
        <dbReference type="ARBA" id="ARBA00004335"/>
    </source>
</evidence>
<dbReference type="AlphaFoldDB" id="A0A6J3KW12"/>
<feature type="zinc finger region" description="C3H1-type" evidence="6">
    <location>
        <begin position="1"/>
        <end position="25"/>
    </location>
</feature>
<evidence type="ECO:0000256" key="5">
    <source>
        <dbReference type="ARBA" id="ARBA00042384"/>
    </source>
</evidence>
<reference evidence="9" key="1">
    <citation type="submission" date="2025-08" db="UniProtKB">
        <authorList>
            <consortium name="RefSeq"/>
        </authorList>
    </citation>
    <scope>IDENTIFICATION</scope>
    <source>
        <tissue evidence="9">Muscle</tissue>
    </source>
</reference>
<keyword evidence="6" id="KW-0862">Zinc</keyword>